<comment type="caution">
    <text evidence="1">The sequence shown here is derived from an EMBL/GenBank/DDBJ whole genome shotgun (WGS) entry which is preliminary data.</text>
</comment>
<organism evidence="1 2">
    <name type="scientific">Dillenia turbinata</name>
    <dbReference type="NCBI Taxonomy" id="194707"/>
    <lineage>
        <taxon>Eukaryota</taxon>
        <taxon>Viridiplantae</taxon>
        <taxon>Streptophyta</taxon>
        <taxon>Embryophyta</taxon>
        <taxon>Tracheophyta</taxon>
        <taxon>Spermatophyta</taxon>
        <taxon>Magnoliopsida</taxon>
        <taxon>eudicotyledons</taxon>
        <taxon>Gunneridae</taxon>
        <taxon>Pentapetalae</taxon>
        <taxon>Dilleniales</taxon>
        <taxon>Dilleniaceae</taxon>
        <taxon>Dillenia</taxon>
    </lineage>
</organism>
<name>A0AAN8ZNS5_9MAGN</name>
<dbReference type="EMBL" id="JBAMMX010000003">
    <property type="protein sequence ID" value="KAK6944551.1"/>
    <property type="molecule type" value="Genomic_DNA"/>
</dbReference>
<sequence>MDRIWTVVGVGGSPRFPHLGSLGKRIKLALANNLMHYLQPFERNVAKGRRCLLTKGDWGLWDFMDFGNNGEASAEGREWEMMIRGCGRHLHFRIFKAFNIFPEVKHLKGGIGLVVNKIQVDLKAFANE</sequence>
<evidence type="ECO:0000313" key="2">
    <source>
        <dbReference type="Proteomes" id="UP001370490"/>
    </source>
</evidence>
<gene>
    <name evidence="1" type="ORF">RJ641_025653</name>
</gene>
<reference evidence="1 2" key="1">
    <citation type="submission" date="2023-12" db="EMBL/GenBank/DDBJ databases">
        <title>A high-quality genome assembly for Dillenia turbinata (Dilleniales).</title>
        <authorList>
            <person name="Chanderbali A."/>
        </authorList>
    </citation>
    <scope>NUCLEOTIDE SEQUENCE [LARGE SCALE GENOMIC DNA]</scope>
    <source>
        <strain evidence="1">LSX21</strain>
        <tissue evidence="1">Leaf</tissue>
    </source>
</reference>
<protein>
    <submittedName>
        <fullName evidence="1">Uncharacterized protein</fullName>
    </submittedName>
</protein>
<accession>A0AAN8ZNS5</accession>
<dbReference type="Proteomes" id="UP001370490">
    <property type="component" value="Unassembled WGS sequence"/>
</dbReference>
<dbReference type="AlphaFoldDB" id="A0AAN8ZNS5"/>
<keyword evidence="2" id="KW-1185">Reference proteome</keyword>
<evidence type="ECO:0000313" key="1">
    <source>
        <dbReference type="EMBL" id="KAK6944551.1"/>
    </source>
</evidence>
<proteinExistence type="predicted"/>